<gene>
    <name evidence="1" type="ordered locus">MS1147</name>
</gene>
<reference evidence="1 2" key="1">
    <citation type="journal article" date="2004" name="Nat. Biotechnol.">
        <title>The genome sequence of the capnophilic rumen bacterium Mannheimia succiniciproducens.</title>
        <authorList>
            <person name="Hong S.H."/>
            <person name="Kim J.S."/>
            <person name="Lee S.Y."/>
            <person name="In Y.H."/>
            <person name="Choi S.S."/>
            <person name="Rih J.-K."/>
            <person name="Kim C.H."/>
            <person name="Jeong H."/>
            <person name="Hur C.G."/>
            <person name="Kim J.J."/>
        </authorList>
    </citation>
    <scope>NUCLEOTIDE SEQUENCE [LARGE SCALE GENOMIC DNA]</scope>
    <source>
        <strain evidence="2">KCTC 0769BP / MBEL55E</strain>
    </source>
</reference>
<name>Q65TF6_MANSM</name>
<sequence length="33" mass="3870">MLFSLIKYGGLFYYKFYKNLAKFTALLCLINTA</sequence>
<proteinExistence type="predicted"/>
<organism evidence="1 2">
    <name type="scientific">Mannheimia succiniciproducens (strain KCTC 0769BP / MBEL55E)</name>
    <dbReference type="NCBI Taxonomy" id="221988"/>
    <lineage>
        <taxon>Bacteria</taxon>
        <taxon>Pseudomonadati</taxon>
        <taxon>Pseudomonadota</taxon>
        <taxon>Gammaproteobacteria</taxon>
        <taxon>Pasteurellales</taxon>
        <taxon>Pasteurellaceae</taxon>
        <taxon>Basfia</taxon>
    </lineage>
</organism>
<dbReference type="AlphaFoldDB" id="Q65TF6"/>
<keyword evidence="2" id="KW-1185">Reference proteome</keyword>
<accession>Q65TF6</accession>
<dbReference type="EMBL" id="AE016827">
    <property type="protein sequence ID" value="AAU37754.1"/>
    <property type="molecule type" value="Genomic_DNA"/>
</dbReference>
<evidence type="ECO:0000313" key="1">
    <source>
        <dbReference type="EMBL" id="AAU37754.1"/>
    </source>
</evidence>
<dbReference type="KEGG" id="msu:MS1147"/>
<dbReference type="Proteomes" id="UP000000607">
    <property type="component" value="Chromosome"/>
</dbReference>
<dbReference type="HOGENOM" id="CLU_3382600_0_0_6"/>
<evidence type="ECO:0000313" key="2">
    <source>
        <dbReference type="Proteomes" id="UP000000607"/>
    </source>
</evidence>
<protein>
    <submittedName>
        <fullName evidence="1">Uncharacterized protein</fullName>
    </submittedName>
</protein>